<dbReference type="EMBL" id="CP017634">
    <property type="protein sequence ID" value="ATW23617.1"/>
    <property type="molecule type" value="Genomic_DNA"/>
</dbReference>
<comment type="function">
    <text evidence="1">Multidrug efflux pump.</text>
</comment>
<keyword evidence="6" id="KW-1133">Transmembrane helix</keyword>
<feature type="transmembrane region" description="Helical" evidence="6">
    <location>
        <begin position="89"/>
        <end position="112"/>
    </location>
</feature>
<dbReference type="InterPro" id="IPR002528">
    <property type="entry name" value="MATE_fam"/>
</dbReference>
<keyword evidence="4" id="KW-0813">Transport</keyword>
<evidence type="ECO:0000256" key="2">
    <source>
        <dbReference type="ARBA" id="ARBA00010199"/>
    </source>
</evidence>
<evidence type="ECO:0000313" key="7">
    <source>
        <dbReference type="EMBL" id="ATW23617.1"/>
    </source>
</evidence>
<feature type="transmembrane region" description="Helical" evidence="6">
    <location>
        <begin position="162"/>
        <end position="182"/>
    </location>
</feature>
<feature type="transmembrane region" description="Helical" evidence="6">
    <location>
        <begin position="132"/>
        <end position="150"/>
    </location>
</feature>
<dbReference type="PANTHER" id="PTHR43298">
    <property type="entry name" value="MULTIDRUG RESISTANCE PROTEIN NORM-RELATED"/>
    <property type="match status" value="1"/>
</dbReference>
<comment type="similarity">
    <text evidence="2">Belongs to the multi antimicrobial extrusion (MATE) (TC 2.A.66.1) family.</text>
</comment>
<dbReference type="GO" id="GO:0005886">
    <property type="term" value="C:plasma membrane"/>
    <property type="evidence" value="ECO:0007669"/>
    <property type="project" value="TreeGrafter"/>
</dbReference>
<name>A0A3G1KMF8_FORW1</name>
<evidence type="ECO:0000256" key="1">
    <source>
        <dbReference type="ARBA" id="ARBA00003408"/>
    </source>
</evidence>
<evidence type="ECO:0000256" key="3">
    <source>
        <dbReference type="ARBA" id="ARBA00020268"/>
    </source>
</evidence>
<proteinExistence type="inferred from homology"/>
<dbReference type="Proteomes" id="UP000323521">
    <property type="component" value="Chromosome"/>
</dbReference>
<evidence type="ECO:0000256" key="6">
    <source>
        <dbReference type="SAM" id="Phobius"/>
    </source>
</evidence>
<dbReference type="KEGG" id="fwa:DCMF_01315"/>
<organism evidence="7 8">
    <name type="scientific">Formimonas warabiya</name>
    <dbReference type="NCBI Taxonomy" id="1761012"/>
    <lineage>
        <taxon>Bacteria</taxon>
        <taxon>Bacillati</taxon>
        <taxon>Bacillota</taxon>
        <taxon>Clostridia</taxon>
        <taxon>Eubacteriales</taxon>
        <taxon>Peptococcaceae</taxon>
        <taxon>Candidatus Formimonas</taxon>
    </lineage>
</organism>
<feature type="transmembrane region" description="Helical" evidence="6">
    <location>
        <begin position="309"/>
        <end position="330"/>
    </location>
</feature>
<evidence type="ECO:0000256" key="4">
    <source>
        <dbReference type="ARBA" id="ARBA00022448"/>
    </source>
</evidence>
<dbReference type="AlphaFoldDB" id="A0A3G1KMF8"/>
<dbReference type="Pfam" id="PF01554">
    <property type="entry name" value="MatE"/>
    <property type="match status" value="2"/>
</dbReference>
<feature type="transmembrane region" description="Helical" evidence="6">
    <location>
        <begin position="12"/>
        <end position="36"/>
    </location>
</feature>
<keyword evidence="6" id="KW-0812">Transmembrane</keyword>
<dbReference type="InterPro" id="IPR050222">
    <property type="entry name" value="MATE_MdtK"/>
</dbReference>
<evidence type="ECO:0000313" key="8">
    <source>
        <dbReference type="Proteomes" id="UP000323521"/>
    </source>
</evidence>
<feature type="transmembrane region" description="Helical" evidence="6">
    <location>
        <begin position="188"/>
        <end position="211"/>
    </location>
</feature>
<feature type="transmembrane region" description="Helical" evidence="6">
    <location>
        <begin position="277"/>
        <end position="297"/>
    </location>
</feature>
<sequence>MKDNYYLISKSFQRYLVPSILAILGGNISFMADHIIAGKVLGSNALAAMSMVNPLFFLFTTLGTLICVGSSTMASICLGKEDRHTANKLFTLTALLVLILGGLISITGYLFLNPLVNLISDGKELHAMVYEYCRGLIPGSICIMAVYLPLNFFRIEGRGHLGMMMFLIMAVLDIGLDLYFTLVLGMGMFGLAIATVFSSLIAVIVMFPFLFTKGGYRFVSIGKSIRLVNGILIVGSPPALNNFYSVIRTFILNMLILAFGGPVAVAGFAFVNSVNTLAQAIVSGIAQTVSPLVGVFYGEHDVISIRKVFTLAIKFGLASMVVFSILISVFARQICLLFGLTSTGQQQIAIPALVICSLSLTGVMVNQILGYYYMTIGRTKIANLLTLCRGLLFIVLAALMLSQVWGLYGIWISFSVSELLTLAIVMITARQTLRRERELSGVLLLNHRDVDEGRFISFSVDTNVEAVMESSDKISDFCENCRLNPKQSMVISLAIEEILLLMLKQVFEGKDHDSIDVKIFVRDDRVIMRFRCGGRKFNPLEYYKTAMEKSHGPEDLDTDESMGLKLISKMAKKVDYSTNLGLNNIIIRL</sequence>
<accession>A0A3G1KMF8</accession>
<keyword evidence="6" id="KW-0472">Membrane</keyword>
<dbReference type="GO" id="GO:0042910">
    <property type="term" value="F:xenobiotic transmembrane transporter activity"/>
    <property type="evidence" value="ECO:0007669"/>
    <property type="project" value="InterPro"/>
</dbReference>
<feature type="transmembrane region" description="Helical" evidence="6">
    <location>
        <begin position="56"/>
        <end position="77"/>
    </location>
</feature>
<reference evidence="7 8" key="1">
    <citation type="submission" date="2016-10" db="EMBL/GenBank/DDBJ databases">
        <title>Complete Genome Sequence of Peptococcaceae strain DCMF.</title>
        <authorList>
            <person name="Edwards R.J."/>
            <person name="Holland S.I."/>
            <person name="Deshpande N.P."/>
            <person name="Wong Y.K."/>
            <person name="Ertan H."/>
            <person name="Manefield M."/>
            <person name="Russell T.L."/>
            <person name="Lee M.J."/>
        </authorList>
    </citation>
    <scope>NUCLEOTIDE SEQUENCE [LARGE SCALE GENOMIC DNA]</scope>
    <source>
        <strain evidence="7 8">DCMF</strain>
    </source>
</reference>
<gene>
    <name evidence="7" type="ORF">DCMF_01315</name>
</gene>
<protein>
    <recommendedName>
        <fullName evidence="3">Probable multidrug resistance protein NorM</fullName>
    </recommendedName>
    <alternativeName>
        <fullName evidence="5">Multidrug-efflux transporter</fullName>
    </alternativeName>
</protein>
<evidence type="ECO:0000256" key="5">
    <source>
        <dbReference type="ARBA" id="ARBA00031636"/>
    </source>
</evidence>
<dbReference type="PANTHER" id="PTHR43298:SF2">
    <property type="entry name" value="FMN_FAD EXPORTER YEEO-RELATED"/>
    <property type="match status" value="1"/>
</dbReference>
<dbReference type="GO" id="GO:0015297">
    <property type="term" value="F:antiporter activity"/>
    <property type="evidence" value="ECO:0007669"/>
    <property type="project" value="InterPro"/>
</dbReference>
<feature type="transmembrane region" description="Helical" evidence="6">
    <location>
        <begin position="250"/>
        <end position="271"/>
    </location>
</feature>
<keyword evidence="8" id="KW-1185">Reference proteome</keyword>
<feature type="transmembrane region" description="Helical" evidence="6">
    <location>
        <begin position="408"/>
        <end position="429"/>
    </location>
</feature>
<feature type="transmembrane region" description="Helical" evidence="6">
    <location>
        <begin position="381"/>
        <end position="402"/>
    </location>
</feature>
<feature type="transmembrane region" description="Helical" evidence="6">
    <location>
        <begin position="350"/>
        <end position="374"/>
    </location>
</feature>